<dbReference type="GO" id="GO:0004803">
    <property type="term" value="F:transposase activity"/>
    <property type="evidence" value="ECO:0007669"/>
    <property type="project" value="InterPro"/>
</dbReference>
<sequence>MRMLQVKDRPTTLAKALSELGRIIKTLHILRYIDDRPFRRRILFQLNRQELRHKLGRRVHHGDRGEIRSPLRQGQEEQLGVLGLALNSIVHWNAVYMQETVRQLSEAGTPPLPAISLGSRRYLGVTSISSAATTSPCLTPSQTAASDRYANLIPNGLLKEIMPLTTLSCSAQPHDPL</sequence>
<dbReference type="AlphaFoldDB" id="A0A249MZE1"/>
<dbReference type="Proteomes" id="UP000217141">
    <property type="component" value="Plasmid p2"/>
</dbReference>
<dbReference type="GO" id="GO:0006313">
    <property type="term" value="P:DNA transposition"/>
    <property type="evidence" value="ECO:0007669"/>
    <property type="project" value="InterPro"/>
</dbReference>
<gene>
    <name evidence="2" type="ORF">CJD35_19375</name>
</gene>
<accession>A0A249MZE1</accession>
<dbReference type="InterPro" id="IPR002513">
    <property type="entry name" value="Tn3_Tnp_DDE_dom"/>
</dbReference>
<reference evidence="2 3" key="1">
    <citation type="submission" date="2017-08" db="EMBL/GenBank/DDBJ databases">
        <title>Whole Genome Sequence of Sphingobium hydrophobicum C1: Insights into Adaption to the Electronic-waste Contaminated Sediment.</title>
        <authorList>
            <person name="Song D."/>
            <person name="Chen X."/>
            <person name="Xu M."/>
        </authorList>
    </citation>
    <scope>NUCLEOTIDE SEQUENCE [LARGE SCALE GENOMIC DNA]</scope>
    <source>
        <strain evidence="2 3">C1</strain>
        <plasmid evidence="2 3">p2</plasmid>
    </source>
</reference>
<dbReference type="KEGG" id="shyd:CJD35_19375"/>
<keyword evidence="2" id="KW-0614">Plasmid</keyword>
<proteinExistence type="predicted"/>
<evidence type="ECO:0000259" key="1">
    <source>
        <dbReference type="Pfam" id="PF01526"/>
    </source>
</evidence>
<evidence type="ECO:0000313" key="2">
    <source>
        <dbReference type="EMBL" id="ASY46666.1"/>
    </source>
</evidence>
<name>A0A249MZE1_SPHXE</name>
<evidence type="ECO:0000313" key="3">
    <source>
        <dbReference type="Proteomes" id="UP000217141"/>
    </source>
</evidence>
<geneLocation type="plasmid" evidence="2 3">
    <name>p2</name>
</geneLocation>
<dbReference type="Pfam" id="PF01526">
    <property type="entry name" value="DDE_Tnp_Tn3"/>
    <property type="match status" value="1"/>
</dbReference>
<organism evidence="2 3">
    <name type="scientific">Sphingobium xenophagum</name>
    <dbReference type="NCBI Taxonomy" id="121428"/>
    <lineage>
        <taxon>Bacteria</taxon>
        <taxon>Pseudomonadati</taxon>
        <taxon>Pseudomonadota</taxon>
        <taxon>Alphaproteobacteria</taxon>
        <taxon>Sphingomonadales</taxon>
        <taxon>Sphingomonadaceae</taxon>
        <taxon>Sphingobium</taxon>
    </lineage>
</organism>
<feature type="domain" description="Tn3 transposase DDE" evidence="1">
    <location>
        <begin position="1"/>
        <end position="110"/>
    </location>
</feature>
<dbReference type="EMBL" id="CP022748">
    <property type="protein sequence ID" value="ASY46666.1"/>
    <property type="molecule type" value="Genomic_DNA"/>
</dbReference>
<protein>
    <recommendedName>
        <fullName evidence="1">Tn3 transposase DDE domain-containing protein</fullName>
    </recommendedName>
</protein>